<dbReference type="EMBL" id="JAATTO010000061">
    <property type="protein sequence ID" value="MBC9983089.1"/>
    <property type="molecule type" value="Genomic_DNA"/>
</dbReference>
<protein>
    <submittedName>
        <fullName evidence="3">Uncharacterized protein</fullName>
    </submittedName>
</protein>
<evidence type="ECO:0000256" key="1">
    <source>
        <dbReference type="SAM" id="MobiDB-lite"/>
    </source>
</evidence>
<proteinExistence type="predicted"/>
<gene>
    <name evidence="3" type="ORF">HA482_33300</name>
</gene>
<feature type="region of interest" description="Disordered" evidence="1">
    <location>
        <begin position="58"/>
        <end position="78"/>
    </location>
</feature>
<reference evidence="3 4" key="1">
    <citation type="journal article" date="2020" name="Arch. Microbiol.">
        <title>Bradyrhizobium campsiandrae sp. nov., a nitrogen-fixing bacterial strain isolated from a native leguminous tree from the Amazon adapted to flooded conditions.</title>
        <authorList>
            <person name="Cabral Michel D."/>
            <person name="Martins da Costa E."/>
            <person name="Azarias Guimaraes A."/>
            <person name="Soares de Carvalho T."/>
            <person name="Santos de Castro Caputo P."/>
            <person name="Willems A."/>
            <person name="de Souza Moreira F.M."/>
        </authorList>
    </citation>
    <scope>NUCLEOTIDE SEQUENCE [LARGE SCALE GENOMIC DNA]</scope>
    <source>
        <strain evidence="4">INPA 384B</strain>
    </source>
</reference>
<feature type="compositionally biased region" description="Polar residues" evidence="1">
    <location>
        <begin position="63"/>
        <end position="78"/>
    </location>
</feature>
<feature type="chain" id="PRO_5045596814" evidence="2">
    <location>
        <begin position="26"/>
        <end position="119"/>
    </location>
</feature>
<dbReference type="Proteomes" id="UP000639516">
    <property type="component" value="Unassembled WGS sequence"/>
</dbReference>
<keyword evidence="4" id="KW-1185">Reference proteome</keyword>
<feature type="signal peptide" evidence="2">
    <location>
        <begin position="1"/>
        <end position="25"/>
    </location>
</feature>
<name>A0ABR7UGH0_9BRAD</name>
<organism evidence="3 4">
    <name type="scientific">Bradyrhizobium campsiandrae</name>
    <dbReference type="NCBI Taxonomy" id="1729892"/>
    <lineage>
        <taxon>Bacteria</taxon>
        <taxon>Pseudomonadati</taxon>
        <taxon>Pseudomonadota</taxon>
        <taxon>Alphaproteobacteria</taxon>
        <taxon>Hyphomicrobiales</taxon>
        <taxon>Nitrobacteraceae</taxon>
        <taxon>Bradyrhizobium</taxon>
    </lineage>
</organism>
<evidence type="ECO:0000313" key="3">
    <source>
        <dbReference type="EMBL" id="MBC9983089.1"/>
    </source>
</evidence>
<keyword evidence="2" id="KW-0732">Signal</keyword>
<accession>A0ABR7UGH0</accession>
<sequence>MSANSLIRIATAVIILLHAASPAYAASCADSIEHVQAQLDAAIEKNAGALGWSPESLDALRSHQPTPRSLAQAEGSSGQDFRLALDALDRARAADRSRDIAACRRELSQAAQFLVKPQQ</sequence>
<evidence type="ECO:0000313" key="4">
    <source>
        <dbReference type="Proteomes" id="UP000639516"/>
    </source>
</evidence>
<comment type="caution">
    <text evidence="3">The sequence shown here is derived from an EMBL/GenBank/DDBJ whole genome shotgun (WGS) entry which is preliminary data.</text>
</comment>
<evidence type="ECO:0000256" key="2">
    <source>
        <dbReference type="SAM" id="SignalP"/>
    </source>
</evidence>